<dbReference type="AlphaFoldDB" id="A0A176WBR6"/>
<dbReference type="Proteomes" id="UP000077202">
    <property type="component" value="Unassembled WGS sequence"/>
</dbReference>
<feature type="compositionally biased region" description="Basic and acidic residues" evidence="1">
    <location>
        <begin position="91"/>
        <end position="108"/>
    </location>
</feature>
<accession>A0A176WBR6</accession>
<gene>
    <name evidence="2" type="ORF">AXG93_509s1270</name>
</gene>
<feature type="compositionally biased region" description="Gly residues" evidence="1">
    <location>
        <begin position="62"/>
        <end position="74"/>
    </location>
</feature>
<dbReference type="EMBL" id="LVLJ01001434">
    <property type="protein sequence ID" value="OAE29675.1"/>
    <property type="molecule type" value="Genomic_DNA"/>
</dbReference>
<feature type="region of interest" description="Disordered" evidence="1">
    <location>
        <begin position="26"/>
        <end position="152"/>
    </location>
</feature>
<evidence type="ECO:0000313" key="2">
    <source>
        <dbReference type="EMBL" id="OAE29675.1"/>
    </source>
</evidence>
<organism evidence="2 3">
    <name type="scientific">Marchantia polymorpha subsp. ruderalis</name>
    <dbReference type="NCBI Taxonomy" id="1480154"/>
    <lineage>
        <taxon>Eukaryota</taxon>
        <taxon>Viridiplantae</taxon>
        <taxon>Streptophyta</taxon>
        <taxon>Embryophyta</taxon>
        <taxon>Marchantiophyta</taxon>
        <taxon>Marchantiopsida</taxon>
        <taxon>Marchantiidae</taxon>
        <taxon>Marchantiales</taxon>
        <taxon>Marchantiaceae</taxon>
        <taxon>Marchantia</taxon>
    </lineage>
</organism>
<evidence type="ECO:0000313" key="3">
    <source>
        <dbReference type="Proteomes" id="UP000077202"/>
    </source>
</evidence>
<protein>
    <submittedName>
        <fullName evidence="2">Uncharacterized protein</fullName>
    </submittedName>
</protein>
<reference evidence="2" key="1">
    <citation type="submission" date="2016-03" db="EMBL/GenBank/DDBJ databases">
        <title>Mechanisms controlling the formation of the plant cell surface in tip-growing cells are functionally conserved among land plants.</title>
        <authorList>
            <person name="Honkanen S."/>
            <person name="Jones V.A."/>
            <person name="Morieri G."/>
            <person name="Champion C."/>
            <person name="Hetherington A.J."/>
            <person name="Kelly S."/>
            <person name="Saint-Marcoux D."/>
            <person name="Proust H."/>
            <person name="Prescott H."/>
            <person name="Dolan L."/>
        </authorList>
    </citation>
    <scope>NUCLEOTIDE SEQUENCE [LARGE SCALE GENOMIC DNA]</scope>
    <source>
        <tissue evidence="2">Whole gametophyte</tissue>
    </source>
</reference>
<proteinExistence type="predicted"/>
<evidence type="ECO:0000256" key="1">
    <source>
        <dbReference type="SAM" id="MobiDB-lite"/>
    </source>
</evidence>
<feature type="compositionally biased region" description="Low complexity" evidence="1">
    <location>
        <begin position="46"/>
        <end position="61"/>
    </location>
</feature>
<keyword evidence="3" id="KW-1185">Reference proteome</keyword>
<comment type="caution">
    <text evidence="2">The sequence shown here is derived from an EMBL/GenBank/DDBJ whole genome shotgun (WGS) entry which is preliminary data.</text>
</comment>
<feature type="compositionally biased region" description="Polar residues" evidence="1">
    <location>
        <begin position="35"/>
        <end position="45"/>
    </location>
</feature>
<feature type="compositionally biased region" description="Polar residues" evidence="1">
    <location>
        <begin position="1"/>
        <end position="18"/>
    </location>
</feature>
<name>A0A176WBR6_MARPO</name>
<sequence>MQASKYTHWPNSAASRARSTCGERVLWPCADPNAGPQQSRSKQVQATGEGRAAAPAAAAAGGSSGSTSGGGGASSGLLGLLKGPLVAARSKSGEGEEKGRTGRSKGERGGLPVEVNRRGGGENPGLHAWEKQGEWGPRGPKGSKRREEQRGRDWARAQWQGLELEALGFFSFLARSVKVREGLSPAQATNGRIDMYSFVCPRKRNEPMERTCVPTPRLALGTDSRFPRASSKVVAENLPSRAPPFGGPPPLATTQLAKSRRCALPLSPPSAARSWLWVQQQQHQQQQRHNQQHRRVLITSYRKFIVWTTRQLRQKQAHSIISS</sequence>
<feature type="region of interest" description="Disordered" evidence="1">
    <location>
        <begin position="1"/>
        <end position="20"/>
    </location>
</feature>
<feature type="compositionally biased region" description="Low complexity" evidence="1">
    <location>
        <begin position="75"/>
        <end position="88"/>
    </location>
</feature>